<sequence>MPLPQYSGYDTRLAIEWVRVRIPTSIQRNEAWNEQSAVKFHCLYSFRVAVVDTELVNDDVFSRVTCCNPEGVDLWAYALQHLVSVSYDDGFVSGSTEIGSGDEIQRESIAPH</sequence>
<comment type="caution">
    <text evidence="1">The sequence shown here is derived from an EMBL/GenBank/DDBJ whole genome shotgun (WGS) entry which is preliminary data.</text>
</comment>
<dbReference type="Proteomes" id="UP000887159">
    <property type="component" value="Unassembled WGS sequence"/>
</dbReference>
<dbReference type="AlphaFoldDB" id="A0A8X6VFQ5"/>
<keyword evidence="2" id="KW-1185">Reference proteome</keyword>
<protein>
    <submittedName>
        <fullName evidence="1">Uncharacterized protein</fullName>
    </submittedName>
</protein>
<evidence type="ECO:0000313" key="1">
    <source>
        <dbReference type="EMBL" id="GFY04385.1"/>
    </source>
</evidence>
<gene>
    <name evidence="1" type="ORF">TNCV_4414731</name>
</gene>
<evidence type="ECO:0000313" key="2">
    <source>
        <dbReference type="Proteomes" id="UP000887159"/>
    </source>
</evidence>
<reference evidence="1" key="1">
    <citation type="submission" date="2020-08" db="EMBL/GenBank/DDBJ databases">
        <title>Multicomponent nature underlies the extraordinary mechanical properties of spider dragline silk.</title>
        <authorList>
            <person name="Kono N."/>
            <person name="Nakamura H."/>
            <person name="Mori M."/>
            <person name="Yoshida Y."/>
            <person name="Ohtoshi R."/>
            <person name="Malay A.D."/>
            <person name="Moran D.A.P."/>
            <person name="Tomita M."/>
            <person name="Numata K."/>
            <person name="Arakawa K."/>
        </authorList>
    </citation>
    <scope>NUCLEOTIDE SEQUENCE</scope>
</reference>
<accession>A0A8X6VFQ5</accession>
<name>A0A8X6VFQ5_TRICX</name>
<organism evidence="1 2">
    <name type="scientific">Trichonephila clavipes</name>
    <name type="common">Golden silk orbweaver</name>
    <name type="synonym">Nephila clavipes</name>
    <dbReference type="NCBI Taxonomy" id="2585209"/>
    <lineage>
        <taxon>Eukaryota</taxon>
        <taxon>Metazoa</taxon>
        <taxon>Ecdysozoa</taxon>
        <taxon>Arthropoda</taxon>
        <taxon>Chelicerata</taxon>
        <taxon>Arachnida</taxon>
        <taxon>Araneae</taxon>
        <taxon>Araneomorphae</taxon>
        <taxon>Entelegynae</taxon>
        <taxon>Araneoidea</taxon>
        <taxon>Nephilidae</taxon>
        <taxon>Trichonephila</taxon>
    </lineage>
</organism>
<dbReference type="EMBL" id="BMAU01021244">
    <property type="protein sequence ID" value="GFY04385.1"/>
    <property type="molecule type" value="Genomic_DNA"/>
</dbReference>
<proteinExistence type="predicted"/>